<proteinExistence type="predicted"/>
<dbReference type="AlphaFoldDB" id="A0A921U384"/>
<dbReference type="Proteomes" id="UP000807115">
    <property type="component" value="Chromosome 9"/>
</dbReference>
<evidence type="ECO:0000313" key="2">
    <source>
        <dbReference type="Proteomes" id="UP000807115"/>
    </source>
</evidence>
<protein>
    <submittedName>
        <fullName evidence="1">Uncharacterized protein</fullName>
    </submittedName>
</protein>
<comment type="caution">
    <text evidence="1">The sequence shown here is derived from an EMBL/GenBank/DDBJ whole genome shotgun (WGS) entry which is preliminary data.</text>
</comment>
<name>A0A921U384_SORBI</name>
<sequence>MSPSLAIYTSLWPSALYQLPCLAVSEPVVTGEQCCAGEAWNTIPPSYALP</sequence>
<organism evidence="1 2">
    <name type="scientific">Sorghum bicolor</name>
    <name type="common">Sorghum</name>
    <name type="synonym">Sorghum vulgare</name>
    <dbReference type="NCBI Taxonomy" id="4558"/>
    <lineage>
        <taxon>Eukaryota</taxon>
        <taxon>Viridiplantae</taxon>
        <taxon>Streptophyta</taxon>
        <taxon>Embryophyta</taxon>
        <taxon>Tracheophyta</taxon>
        <taxon>Spermatophyta</taxon>
        <taxon>Magnoliopsida</taxon>
        <taxon>Liliopsida</taxon>
        <taxon>Poales</taxon>
        <taxon>Poaceae</taxon>
        <taxon>PACMAD clade</taxon>
        <taxon>Panicoideae</taxon>
        <taxon>Andropogonodae</taxon>
        <taxon>Andropogoneae</taxon>
        <taxon>Sorghinae</taxon>
        <taxon>Sorghum</taxon>
    </lineage>
</organism>
<reference evidence="1" key="1">
    <citation type="journal article" date="2019" name="BMC Genomics">
        <title>A new reference genome for Sorghum bicolor reveals high levels of sequence similarity between sweet and grain genotypes: implications for the genetics of sugar metabolism.</title>
        <authorList>
            <person name="Cooper E.A."/>
            <person name="Brenton Z.W."/>
            <person name="Flinn B.S."/>
            <person name="Jenkins J."/>
            <person name="Shu S."/>
            <person name="Flowers D."/>
            <person name="Luo F."/>
            <person name="Wang Y."/>
            <person name="Xia P."/>
            <person name="Barry K."/>
            <person name="Daum C."/>
            <person name="Lipzen A."/>
            <person name="Yoshinaga Y."/>
            <person name="Schmutz J."/>
            <person name="Saski C."/>
            <person name="Vermerris W."/>
            <person name="Kresovich S."/>
        </authorList>
    </citation>
    <scope>NUCLEOTIDE SEQUENCE</scope>
</reference>
<accession>A0A921U384</accession>
<evidence type="ECO:0000313" key="1">
    <source>
        <dbReference type="EMBL" id="KAG0516613.1"/>
    </source>
</evidence>
<reference evidence="1" key="2">
    <citation type="submission" date="2020-10" db="EMBL/GenBank/DDBJ databases">
        <authorList>
            <person name="Cooper E.A."/>
            <person name="Brenton Z.W."/>
            <person name="Flinn B.S."/>
            <person name="Jenkins J."/>
            <person name="Shu S."/>
            <person name="Flowers D."/>
            <person name="Luo F."/>
            <person name="Wang Y."/>
            <person name="Xia P."/>
            <person name="Barry K."/>
            <person name="Daum C."/>
            <person name="Lipzen A."/>
            <person name="Yoshinaga Y."/>
            <person name="Schmutz J."/>
            <person name="Saski C."/>
            <person name="Vermerris W."/>
            <person name="Kresovich S."/>
        </authorList>
    </citation>
    <scope>NUCLEOTIDE SEQUENCE</scope>
</reference>
<dbReference type="EMBL" id="CM027688">
    <property type="protein sequence ID" value="KAG0516613.1"/>
    <property type="molecule type" value="Genomic_DNA"/>
</dbReference>
<gene>
    <name evidence="1" type="ORF">BDA96_09G018300</name>
</gene>